<sequence>MYSTRSPSRKAQATKGRAIIVSHGQPSDPAPADRALAAFAARVGARLPHWQVTSATLAAPGALDRAFAQTGEDALIYPMFMTNGWFTRDALHQAIGPRHAHVLPPFGAEQGLPDLAAEWLRDVLRRQGWTASDTRLFVAAHGSGRSKQSAQDTRAFAKMLARQLPFADIRIGFVEEEPFLSDMAFDLGRQSVCLPFFAAEGGHVLEDVHEALELAQFEGVRLPPIGCAEAAPALVARTIEGAEVPA</sequence>
<dbReference type="Pfam" id="PF01903">
    <property type="entry name" value="CbiX"/>
    <property type="match status" value="1"/>
</dbReference>
<evidence type="ECO:0000256" key="1">
    <source>
        <dbReference type="ARBA" id="ARBA00022723"/>
    </source>
</evidence>
<dbReference type="GO" id="GO:0016829">
    <property type="term" value="F:lyase activity"/>
    <property type="evidence" value="ECO:0007669"/>
    <property type="project" value="UniProtKB-KW"/>
</dbReference>
<dbReference type="InterPro" id="IPR050963">
    <property type="entry name" value="Sirohydro_Cobaltochel/CbiX"/>
</dbReference>
<evidence type="ECO:0000256" key="2">
    <source>
        <dbReference type="ARBA" id="ARBA00023239"/>
    </source>
</evidence>
<accession>A0A844CQM4</accession>
<dbReference type="GO" id="GO:0046872">
    <property type="term" value="F:metal ion binding"/>
    <property type="evidence" value="ECO:0007669"/>
    <property type="project" value="UniProtKB-KW"/>
</dbReference>
<proteinExistence type="predicted"/>
<dbReference type="PANTHER" id="PTHR33542">
    <property type="entry name" value="SIROHYDROCHLORIN FERROCHELATASE, CHLOROPLASTIC"/>
    <property type="match status" value="1"/>
</dbReference>
<gene>
    <name evidence="3" type="ORF">FDP25_10090</name>
</gene>
<reference evidence="3 4" key="1">
    <citation type="submission" date="2019-05" db="EMBL/GenBank/DDBJ databases">
        <title>Roseovarius bejariae sp. nov., a moderately halophylic bacterium isolated from a saline soil in Rambla Salada (Murcia).</title>
        <authorList>
            <person name="Castro D.J."/>
            <person name="Gomez-Altuve A."/>
            <person name="Reina J.C."/>
            <person name="Rodriguez M."/>
            <person name="Sampedro I."/>
            <person name="Llamas I."/>
            <person name="Martinez-Checa F."/>
        </authorList>
    </citation>
    <scope>NUCLEOTIDE SEQUENCE [LARGE SCALE GENOMIC DNA]</scope>
    <source>
        <strain evidence="3 4">A21</strain>
    </source>
</reference>
<keyword evidence="1" id="KW-0479">Metal-binding</keyword>
<dbReference type="InterPro" id="IPR002762">
    <property type="entry name" value="CbiX-like"/>
</dbReference>
<dbReference type="PANTHER" id="PTHR33542:SF3">
    <property type="entry name" value="SIROHYDROCHLORIN FERROCHELATASE, CHLOROPLASTIC"/>
    <property type="match status" value="1"/>
</dbReference>
<keyword evidence="4" id="KW-1185">Reference proteome</keyword>
<evidence type="ECO:0000313" key="3">
    <source>
        <dbReference type="EMBL" id="MRU15775.1"/>
    </source>
</evidence>
<dbReference type="CDD" id="cd03416">
    <property type="entry name" value="CbiX_SirB_N"/>
    <property type="match status" value="1"/>
</dbReference>
<evidence type="ECO:0000313" key="4">
    <source>
        <dbReference type="Proteomes" id="UP000564704"/>
    </source>
</evidence>
<protein>
    <submittedName>
        <fullName evidence="3">Cobalamin biosynthesis protein CbiX</fullName>
    </submittedName>
</protein>
<name>A0A844CQM4_9RHOB</name>
<dbReference type="AlphaFoldDB" id="A0A844CQM4"/>
<dbReference type="Proteomes" id="UP000564704">
    <property type="component" value="Unassembled WGS sequence"/>
</dbReference>
<comment type="caution">
    <text evidence="3">The sequence shown here is derived from an EMBL/GenBank/DDBJ whole genome shotgun (WGS) entry which is preliminary data.</text>
</comment>
<dbReference type="OrthoDB" id="7346027at2"/>
<dbReference type="Gene3D" id="3.40.50.1400">
    <property type="match status" value="2"/>
</dbReference>
<dbReference type="EMBL" id="SZWE01000001">
    <property type="protein sequence ID" value="MRU15775.1"/>
    <property type="molecule type" value="Genomic_DNA"/>
</dbReference>
<dbReference type="SUPFAM" id="SSF53800">
    <property type="entry name" value="Chelatase"/>
    <property type="match status" value="1"/>
</dbReference>
<keyword evidence="2" id="KW-0456">Lyase</keyword>
<organism evidence="3 4">
    <name type="scientific">Roseovarius bejariae</name>
    <dbReference type="NCBI Taxonomy" id="2576383"/>
    <lineage>
        <taxon>Bacteria</taxon>
        <taxon>Pseudomonadati</taxon>
        <taxon>Pseudomonadota</taxon>
        <taxon>Alphaproteobacteria</taxon>
        <taxon>Rhodobacterales</taxon>
        <taxon>Roseobacteraceae</taxon>
        <taxon>Roseovarius</taxon>
    </lineage>
</organism>